<evidence type="ECO:0000313" key="1">
    <source>
        <dbReference type="EMBL" id="CAA9283224.1"/>
    </source>
</evidence>
<proteinExistence type="predicted"/>
<reference evidence="1" key="1">
    <citation type="submission" date="2020-02" db="EMBL/GenBank/DDBJ databases">
        <authorList>
            <person name="Meier V. D."/>
        </authorList>
    </citation>
    <scope>NUCLEOTIDE SEQUENCE</scope>
    <source>
        <strain evidence="1">AVDCRST_MAG93</strain>
    </source>
</reference>
<dbReference type="AlphaFoldDB" id="A0A6J4JNG5"/>
<accession>A0A6J4JNG5</accession>
<gene>
    <name evidence="1" type="ORF">AVDCRST_MAG93-3333</name>
</gene>
<name>A0A6J4JNG5_9CHLR</name>
<dbReference type="EMBL" id="CADCTR010001138">
    <property type="protein sequence ID" value="CAA9283224.1"/>
    <property type="molecule type" value="Genomic_DNA"/>
</dbReference>
<sequence>MKHTALGKRCLRQAPGCRLLAHSGRRAGPLLTQGGCSECPAFGLALERRQVRIGPSLFRRSPLEAAIVREGRNLVRQLRREGKPSFT</sequence>
<organism evidence="1">
    <name type="scientific">uncultured Chloroflexia bacterium</name>
    <dbReference type="NCBI Taxonomy" id="1672391"/>
    <lineage>
        <taxon>Bacteria</taxon>
        <taxon>Bacillati</taxon>
        <taxon>Chloroflexota</taxon>
        <taxon>Chloroflexia</taxon>
        <taxon>environmental samples</taxon>
    </lineage>
</organism>
<protein>
    <submittedName>
        <fullName evidence="1">Uncharacterized protein</fullName>
    </submittedName>
</protein>